<keyword evidence="2" id="KW-0732">Signal</keyword>
<evidence type="ECO:0000313" key="4">
    <source>
        <dbReference type="Proteomes" id="UP000010472"/>
    </source>
</evidence>
<gene>
    <name evidence="3" type="ORF">Cri9333_4553</name>
</gene>
<dbReference type="EMBL" id="CP003620">
    <property type="protein sequence ID" value="AFZ15333.1"/>
    <property type="molecule type" value="Genomic_DNA"/>
</dbReference>
<dbReference type="RefSeq" id="WP_015205424.1">
    <property type="nucleotide sequence ID" value="NC_019753.1"/>
</dbReference>
<organism evidence="3 4">
    <name type="scientific">Crinalium epipsammum PCC 9333</name>
    <dbReference type="NCBI Taxonomy" id="1173022"/>
    <lineage>
        <taxon>Bacteria</taxon>
        <taxon>Bacillati</taxon>
        <taxon>Cyanobacteriota</taxon>
        <taxon>Cyanophyceae</taxon>
        <taxon>Gomontiellales</taxon>
        <taxon>Gomontiellaceae</taxon>
        <taxon>Crinalium</taxon>
    </lineage>
</organism>
<name>K9W4P8_9CYAN</name>
<evidence type="ECO:0000256" key="1">
    <source>
        <dbReference type="SAM" id="MobiDB-lite"/>
    </source>
</evidence>
<sequence length="351" mass="37445">MAQISQLFKKVELVAYMFGSLLLALPAIAQVNTNQTNFPENPSNSQGILTALPCPVYSPPPAIAKPVPGSKPTPPQAIAIPVPVINTTPQPIKPPSSLPPCPIPQQLVGMERILPSLPITAANPSLDFAPTWQNTTAQIPQTPPKINTSGQSTPTEISSLDQNIDTSWQNNSSEIPSSPPSIGIPWESTRRIPPAPQPNDRLSAPFRKPDIEVQRGANIPLTATRNLPPSISRGDASYPAPEQLETPVATVLPLNGIVKVNIVNTTNAAIAYQVVGDTNDRILQGRGNVTLANLRTPVNIIFERQDGGLILVTPQANSEPGMLTVTLKETSNLDLDRKAMTINPTGGVFLN</sequence>
<evidence type="ECO:0000313" key="3">
    <source>
        <dbReference type="EMBL" id="AFZ15333.1"/>
    </source>
</evidence>
<reference evidence="3 4" key="1">
    <citation type="submission" date="2012-06" db="EMBL/GenBank/DDBJ databases">
        <title>Finished chromosome of genome of Crinalium epipsammum PCC 9333.</title>
        <authorList>
            <consortium name="US DOE Joint Genome Institute"/>
            <person name="Gugger M."/>
            <person name="Coursin T."/>
            <person name="Rippka R."/>
            <person name="Tandeau De Marsac N."/>
            <person name="Huntemann M."/>
            <person name="Wei C.-L."/>
            <person name="Han J."/>
            <person name="Detter J.C."/>
            <person name="Han C."/>
            <person name="Tapia R."/>
            <person name="Davenport K."/>
            <person name="Daligault H."/>
            <person name="Erkkila T."/>
            <person name="Gu W."/>
            <person name="Munk A.C.C."/>
            <person name="Teshima H."/>
            <person name="Xu Y."/>
            <person name="Chain P."/>
            <person name="Chen A."/>
            <person name="Krypides N."/>
            <person name="Mavromatis K."/>
            <person name="Markowitz V."/>
            <person name="Szeto E."/>
            <person name="Ivanova N."/>
            <person name="Mikhailova N."/>
            <person name="Ovchinnikova G."/>
            <person name="Pagani I."/>
            <person name="Pati A."/>
            <person name="Goodwin L."/>
            <person name="Peters L."/>
            <person name="Pitluck S."/>
            <person name="Woyke T."/>
            <person name="Kerfeld C."/>
        </authorList>
    </citation>
    <scope>NUCLEOTIDE SEQUENCE [LARGE SCALE GENOMIC DNA]</scope>
    <source>
        <strain evidence="3 4">PCC 9333</strain>
    </source>
</reference>
<dbReference type="STRING" id="1173022.Cri9333_4553"/>
<evidence type="ECO:0000256" key="2">
    <source>
        <dbReference type="SAM" id="SignalP"/>
    </source>
</evidence>
<dbReference type="HOGENOM" id="CLU_789210_0_0_3"/>
<dbReference type="AlphaFoldDB" id="K9W4P8"/>
<dbReference type="OrthoDB" id="463790at2"/>
<dbReference type="KEGG" id="cep:Cri9333_4553"/>
<feature type="chain" id="PRO_5003937150" description="AMIN domain-containing protein" evidence="2">
    <location>
        <begin position="30"/>
        <end position="351"/>
    </location>
</feature>
<accession>K9W4P8</accession>
<feature type="region of interest" description="Disordered" evidence="1">
    <location>
        <begin position="137"/>
        <end position="156"/>
    </location>
</feature>
<dbReference type="eggNOG" id="ENOG5030Y5R">
    <property type="taxonomic scope" value="Bacteria"/>
</dbReference>
<dbReference type="Proteomes" id="UP000010472">
    <property type="component" value="Chromosome"/>
</dbReference>
<proteinExistence type="predicted"/>
<evidence type="ECO:0008006" key="5">
    <source>
        <dbReference type="Google" id="ProtNLM"/>
    </source>
</evidence>
<feature type="signal peptide" evidence="2">
    <location>
        <begin position="1"/>
        <end position="29"/>
    </location>
</feature>
<keyword evidence="4" id="KW-1185">Reference proteome</keyword>
<protein>
    <recommendedName>
        <fullName evidence="5">AMIN domain-containing protein</fullName>
    </recommendedName>
</protein>